<organism evidence="7 8">
    <name type="scientific">Cladophialophora chaetospira</name>
    <dbReference type="NCBI Taxonomy" id="386627"/>
    <lineage>
        <taxon>Eukaryota</taxon>
        <taxon>Fungi</taxon>
        <taxon>Dikarya</taxon>
        <taxon>Ascomycota</taxon>
        <taxon>Pezizomycotina</taxon>
        <taxon>Eurotiomycetes</taxon>
        <taxon>Chaetothyriomycetidae</taxon>
        <taxon>Chaetothyriales</taxon>
        <taxon>Herpotrichiellaceae</taxon>
        <taxon>Cladophialophora</taxon>
    </lineage>
</organism>
<comment type="caution">
    <text evidence="7">The sequence shown here is derived from an EMBL/GenBank/DDBJ whole genome shotgun (WGS) entry which is preliminary data.</text>
</comment>
<keyword evidence="4" id="KW-0539">Nucleus</keyword>
<dbReference type="Gene3D" id="3.10.590.10">
    <property type="entry name" value="ph1033 like domains"/>
    <property type="match status" value="1"/>
</dbReference>
<dbReference type="PRINTS" id="PR00929">
    <property type="entry name" value="ATHOOK"/>
</dbReference>
<evidence type="ECO:0000256" key="5">
    <source>
        <dbReference type="SAM" id="MobiDB-lite"/>
    </source>
</evidence>
<evidence type="ECO:0000313" key="8">
    <source>
        <dbReference type="Proteomes" id="UP001172673"/>
    </source>
</evidence>
<gene>
    <name evidence="7" type="ORF">H2200_010508</name>
</gene>
<feature type="region of interest" description="Disordered" evidence="5">
    <location>
        <begin position="1"/>
        <end position="191"/>
    </location>
</feature>
<dbReference type="SUPFAM" id="SSF88697">
    <property type="entry name" value="PUA domain-like"/>
    <property type="match status" value="1"/>
</dbReference>
<dbReference type="SMART" id="SM00384">
    <property type="entry name" value="AT_hook"/>
    <property type="match status" value="3"/>
</dbReference>
<proteinExistence type="predicted"/>
<evidence type="ECO:0000259" key="6">
    <source>
        <dbReference type="Pfam" id="PF01878"/>
    </source>
</evidence>
<dbReference type="InterPro" id="IPR002740">
    <property type="entry name" value="EVE_domain"/>
</dbReference>
<dbReference type="Pfam" id="PF02178">
    <property type="entry name" value="AT_hook"/>
    <property type="match status" value="3"/>
</dbReference>
<evidence type="ECO:0000256" key="1">
    <source>
        <dbReference type="ARBA" id="ARBA00004123"/>
    </source>
</evidence>
<evidence type="ECO:0000256" key="4">
    <source>
        <dbReference type="ARBA" id="ARBA00023242"/>
    </source>
</evidence>
<dbReference type="Pfam" id="PF01878">
    <property type="entry name" value="EVE"/>
    <property type="match status" value="1"/>
</dbReference>
<dbReference type="PANTHER" id="PTHR14087">
    <property type="entry name" value="THYMOCYTE NUCLEAR PROTEIN 1"/>
    <property type="match status" value="1"/>
</dbReference>
<feature type="compositionally biased region" description="Basic residues" evidence="5">
    <location>
        <begin position="1"/>
        <end position="11"/>
    </location>
</feature>
<feature type="compositionally biased region" description="Low complexity" evidence="5">
    <location>
        <begin position="134"/>
        <end position="170"/>
    </location>
</feature>
<protein>
    <recommendedName>
        <fullName evidence="2">Thymocyte nuclear protein 1</fullName>
    </recommendedName>
</protein>
<evidence type="ECO:0000256" key="3">
    <source>
        <dbReference type="ARBA" id="ARBA00022553"/>
    </source>
</evidence>
<dbReference type="PANTHER" id="PTHR14087:SF7">
    <property type="entry name" value="THYMOCYTE NUCLEAR PROTEIN 1"/>
    <property type="match status" value="1"/>
</dbReference>
<dbReference type="EMBL" id="JAPDRK010000017">
    <property type="protein sequence ID" value="KAJ9605118.1"/>
    <property type="molecule type" value="Genomic_DNA"/>
</dbReference>
<dbReference type="FunFam" id="3.10.590.10:FF:000003">
    <property type="entry name" value="Thymocyte nuclear protein 1"/>
    <property type="match status" value="1"/>
</dbReference>
<feature type="region of interest" description="Disordered" evidence="5">
    <location>
        <begin position="430"/>
        <end position="461"/>
    </location>
</feature>
<feature type="domain" description="EVE" evidence="6">
    <location>
        <begin position="225"/>
        <end position="383"/>
    </location>
</feature>
<sequence length="461" mass="49300">MVFTKGWKRKASSSGLDTPAKKVRIGNATDIPDPTITSSAGRPKRTTVSEPKYNFTRRRLSSTQSANPAVKEPQPASKRRGRPPKAVAAAAAADEIEDDVKPRGRGRPPKTIASPARAPTKEEKVAPKKRGRPSKTATTPPSKAASVSAKTARAATSKKAPAKASTTAPAKRGRKPKAAAEVAEPVLESETDAENPLILNGDADANVDGDADKMEDLAGIDPDVQYWLMKAEPNSRIENGHDVKFSIDDLAAKTEPEAWDGVRNVVARNNLRAMRKGDLGFFYHSNCTVPGIAGVLRIVDEHTPDESAFDPEHPYFDSKSDRTNPKWEVVHVEFVKKFDNLITLRELKSFAKPGGALENMQTLKQSRLSVSSVSPAEWRFILDHAGEPITLGHADVMGGYESEVDGEGEETAGVSDGEGINGFSDDGVGLGIADETPLEGPAAMGSLDSTSYETAKGEGNL</sequence>
<dbReference type="AlphaFoldDB" id="A0AA38X1K4"/>
<dbReference type="GO" id="GO:0005634">
    <property type="term" value="C:nucleus"/>
    <property type="evidence" value="ECO:0007669"/>
    <property type="project" value="UniProtKB-SubCell"/>
</dbReference>
<reference evidence="7" key="1">
    <citation type="submission" date="2022-10" db="EMBL/GenBank/DDBJ databases">
        <title>Culturing micro-colonial fungi from biological soil crusts in the Mojave desert and describing Neophaeococcomyces mojavensis, and introducing the new genera and species Taxawa tesnikishii.</title>
        <authorList>
            <person name="Kurbessoian T."/>
            <person name="Stajich J.E."/>
        </authorList>
    </citation>
    <scope>NUCLEOTIDE SEQUENCE</scope>
    <source>
        <strain evidence="7">TK_41</strain>
    </source>
</reference>
<evidence type="ECO:0000256" key="2">
    <source>
        <dbReference type="ARBA" id="ARBA00014654"/>
    </source>
</evidence>
<comment type="subcellular location">
    <subcellularLocation>
        <location evidence="1">Nucleus</location>
    </subcellularLocation>
</comment>
<name>A0AA38X1K4_9EURO</name>
<dbReference type="InterPro" id="IPR047197">
    <property type="entry name" value="THYN1-like_EVE"/>
</dbReference>
<accession>A0AA38X1K4</accession>
<dbReference type="GO" id="GO:0003677">
    <property type="term" value="F:DNA binding"/>
    <property type="evidence" value="ECO:0007669"/>
    <property type="project" value="InterPro"/>
</dbReference>
<dbReference type="InterPro" id="IPR015947">
    <property type="entry name" value="PUA-like_sf"/>
</dbReference>
<keyword evidence="3" id="KW-0597">Phosphoprotein</keyword>
<keyword evidence="8" id="KW-1185">Reference proteome</keyword>
<dbReference type="CDD" id="cd21133">
    <property type="entry name" value="EVE"/>
    <property type="match status" value="1"/>
</dbReference>
<dbReference type="InterPro" id="IPR052181">
    <property type="entry name" value="5hmC_binding"/>
</dbReference>
<dbReference type="Proteomes" id="UP001172673">
    <property type="component" value="Unassembled WGS sequence"/>
</dbReference>
<dbReference type="InterPro" id="IPR017956">
    <property type="entry name" value="AT_hook_DNA-bd_motif"/>
</dbReference>
<evidence type="ECO:0000313" key="7">
    <source>
        <dbReference type="EMBL" id="KAJ9605118.1"/>
    </source>
</evidence>